<dbReference type="EMBL" id="ML737135">
    <property type="protein sequence ID" value="KAE8342288.1"/>
    <property type="molecule type" value="Genomic_DNA"/>
</dbReference>
<gene>
    <name evidence="2" type="ORF">BDV24DRAFT_43479</name>
</gene>
<keyword evidence="1" id="KW-0732">Signal</keyword>
<feature type="chain" id="PRO_5024834826" evidence="1">
    <location>
        <begin position="23"/>
        <end position="100"/>
    </location>
</feature>
<reference evidence="2" key="1">
    <citation type="submission" date="2019-04" db="EMBL/GenBank/DDBJ databases">
        <title>Friends and foes A comparative genomics study of 23 Aspergillus species from section Flavi.</title>
        <authorList>
            <consortium name="DOE Joint Genome Institute"/>
            <person name="Kjaerbolling I."/>
            <person name="Vesth T."/>
            <person name="Frisvad J.C."/>
            <person name="Nybo J.L."/>
            <person name="Theobald S."/>
            <person name="Kildgaard S."/>
            <person name="Isbrandt T."/>
            <person name="Kuo A."/>
            <person name="Sato A."/>
            <person name="Lyhne E.K."/>
            <person name="Kogle M.E."/>
            <person name="Wiebenga A."/>
            <person name="Kun R.S."/>
            <person name="Lubbers R.J."/>
            <person name="Makela M.R."/>
            <person name="Barry K."/>
            <person name="Chovatia M."/>
            <person name="Clum A."/>
            <person name="Daum C."/>
            <person name="Haridas S."/>
            <person name="He G."/>
            <person name="LaButti K."/>
            <person name="Lipzen A."/>
            <person name="Mondo S."/>
            <person name="Riley R."/>
            <person name="Salamov A."/>
            <person name="Simmons B.A."/>
            <person name="Magnuson J.K."/>
            <person name="Henrissat B."/>
            <person name="Mortensen U.H."/>
            <person name="Larsen T.O."/>
            <person name="Devries R.P."/>
            <person name="Grigoriev I.V."/>
            <person name="Machida M."/>
            <person name="Baker S.E."/>
            <person name="Andersen M.R."/>
        </authorList>
    </citation>
    <scope>NUCLEOTIDE SEQUENCE</scope>
    <source>
        <strain evidence="2">CBS 117612</strain>
    </source>
</reference>
<feature type="signal peptide" evidence="1">
    <location>
        <begin position="1"/>
        <end position="22"/>
    </location>
</feature>
<protein>
    <submittedName>
        <fullName evidence="2">Uncharacterized protein</fullName>
    </submittedName>
</protein>
<evidence type="ECO:0000256" key="1">
    <source>
        <dbReference type="SAM" id="SignalP"/>
    </source>
</evidence>
<sequence length="100" mass="11408">MENAALRPFRLGVLSHQLLVLADPLLATAELLGASPSLFPRSLSPLCSFFFTNEALFQPETLLPSFLFTFAYLPRGPGYEISRLYYYFILNSEHYKRSRS</sequence>
<proteinExistence type="predicted"/>
<dbReference type="AlphaFoldDB" id="A0A5N6YAP0"/>
<evidence type="ECO:0000313" key="2">
    <source>
        <dbReference type="EMBL" id="KAE8342288.1"/>
    </source>
</evidence>
<dbReference type="Proteomes" id="UP000325558">
    <property type="component" value="Unassembled WGS sequence"/>
</dbReference>
<accession>A0A5N6YAP0</accession>
<name>A0A5N6YAP0_9EURO</name>
<organism evidence="2">
    <name type="scientific">Aspergillus arachidicola</name>
    <dbReference type="NCBI Taxonomy" id="656916"/>
    <lineage>
        <taxon>Eukaryota</taxon>
        <taxon>Fungi</taxon>
        <taxon>Dikarya</taxon>
        <taxon>Ascomycota</taxon>
        <taxon>Pezizomycotina</taxon>
        <taxon>Eurotiomycetes</taxon>
        <taxon>Eurotiomycetidae</taxon>
        <taxon>Eurotiales</taxon>
        <taxon>Aspergillaceae</taxon>
        <taxon>Aspergillus</taxon>
        <taxon>Aspergillus subgen. Circumdati</taxon>
    </lineage>
</organism>